<dbReference type="Pfam" id="PF04991">
    <property type="entry name" value="LicD"/>
    <property type="match status" value="1"/>
</dbReference>
<keyword evidence="1" id="KW-0472">Membrane</keyword>
<keyword evidence="5" id="KW-1185">Reference proteome</keyword>
<dbReference type="InterPro" id="IPR052613">
    <property type="entry name" value="LicD_transferase"/>
</dbReference>
<name>A0ABY6KLV4_9ARAC</name>
<reference evidence="4 5" key="1">
    <citation type="submission" date="2022-01" db="EMBL/GenBank/DDBJ databases">
        <title>A chromosomal length assembly of Cordylochernes scorpioides.</title>
        <authorList>
            <person name="Zeh D."/>
            <person name="Zeh J."/>
        </authorList>
    </citation>
    <scope>NUCLEOTIDE SEQUENCE [LARGE SCALE GENOMIC DNA]</scope>
    <source>
        <strain evidence="4">IN4F17</strain>
        <tissue evidence="4">Whole Body</tissue>
    </source>
</reference>
<organism evidence="4 5">
    <name type="scientific">Cordylochernes scorpioides</name>
    <dbReference type="NCBI Taxonomy" id="51811"/>
    <lineage>
        <taxon>Eukaryota</taxon>
        <taxon>Metazoa</taxon>
        <taxon>Ecdysozoa</taxon>
        <taxon>Arthropoda</taxon>
        <taxon>Chelicerata</taxon>
        <taxon>Arachnida</taxon>
        <taxon>Pseudoscorpiones</taxon>
        <taxon>Cheliferoidea</taxon>
        <taxon>Chernetidae</taxon>
        <taxon>Cordylochernes</taxon>
    </lineage>
</organism>
<dbReference type="InterPro" id="IPR007074">
    <property type="entry name" value="LicD/FKTN/FKRP_NTP_transf"/>
</dbReference>
<feature type="transmembrane region" description="Helical" evidence="1">
    <location>
        <begin position="9"/>
        <end position="29"/>
    </location>
</feature>
<dbReference type="Pfam" id="PF22921">
    <property type="entry name" value="FKRP_N"/>
    <property type="match status" value="1"/>
</dbReference>
<evidence type="ECO:0000313" key="5">
    <source>
        <dbReference type="Proteomes" id="UP001235939"/>
    </source>
</evidence>
<protein>
    <submittedName>
        <fullName evidence="4">FKRP</fullName>
    </submittedName>
</protein>
<gene>
    <name evidence="4" type="ORF">LAZ67_7000974</name>
</gene>
<keyword evidence="1" id="KW-1133">Transmembrane helix</keyword>
<dbReference type="PANTHER" id="PTHR13627">
    <property type="entry name" value="FUKUTIN RELATED PROTEIN"/>
    <property type="match status" value="1"/>
</dbReference>
<feature type="domain" description="FKRP stem" evidence="3">
    <location>
        <begin position="54"/>
        <end position="291"/>
    </location>
</feature>
<dbReference type="InterPro" id="IPR055105">
    <property type="entry name" value="FKRP_N"/>
</dbReference>
<proteinExistence type="predicted"/>
<accession>A0ABY6KLV4</accession>
<evidence type="ECO:0000259" key="3">
    <source>
        <dbReference type="Pfam" id="PF22921"/>
    </source>
</evidence>
<dbReference type="EMBL" id="CP092869">
    <property type="protein sequence ID" value="UYV69854.1"/>
    <property type="molecule type" value="Genomic_DNA"/>
</dbReference>
<dbReference type="Proteomes" id="UP001235939">
    <property type="component" value="Chromosome 07"/>
</dbReference>
<sequence length="509" mass="59214">MKLIFKWKSFLAIVIIVNIFTLVYMWMLMENSDCRIKETYDNILAEKVEDIFKSKKISNLITFIFYDFEYFEHDLVDSVKSILRLNPNFKIFIIAHETPYPAIGDFKSLNSSSVQLVILQPSISHPSKFNILENIIKTKYALLIPDSVRFTSLDQITTIMKYQAMLPTAIIATAIQGPRPKCLNLSFSYVNWTAVLKGSNSQCSYVEKKAVLFVSKKILQSVYDPFYLPYPQGLLLQTSFKDIKVHLIQDLTLESGKLLFQDHHKLSKHENFRLHRLALLYRDFGVKKLLRQEDGQVEWHGCTKSSPRCFGTVYNDTPQYLFEGRWTPPCCLENLRKTARHVFSRLEGCKVRYWLEGGSLLGAVRHGDIIPWDYDVDIGIYREDMEKCVWLKNAQVQSIVDSQGYVWEKAVEGDFLRVQFSQTNHLHVDIFPFYSRRGVMTKDTWFPTHPQDMAFPEHFLRPLVKIPFVGTNALAPNDQRRFLELKFGKGAIEKFQYPNPQLLSLKDNI</sequence>
<evidence type="ECO:0000313" key="4">
    <source>
        <dbReference type="EMBL" id="UYV69854.1"/>
    </source>
</evidence>
<evidence type="ECO:0000256" key="1">
    <source>
        <dbReference type="SAM" id="Phobius"/>
    </source>
</evidence>
<feature type="domain" description="LicD/FKTN/FKRP nucleotidyltransferase" evidence="2">
    <location>
        <begin position="351"/>
        <end position="403"/>
    </location>
</feature>
<keyword evidence="1" id="KW-0812">Transmembrane</keyword>
<dbReference type="PANTHER" id="PTHR13627:SF31">
    <property type="entry name" value="RIBITOL 5-PHOSPHATE TRANSFERASE FKRP"/>
    <property type="match status" value="1"/>
</dbReference>
<evidence type="ECO:0000259" key="2">
    <source>
        <dbReference type="Pfam" id="PF04991"/>
    </source>
</evidence>